<evidence type="ECO:0000313" key="1">
    <source>
        <dbReference type="EMBL" id="EXX61657.1"/>
    </source>
</evidence>
<dbReference type="EMBL" id="JEMT01025159">
    <property type="protein sequence ID" value="EXX61657.1"/>
    <property type="molecule type" value="Genomic_DNA"/>
</dbReference>
<reference evidence="1 2" key="1">
    <citation type="submission" date="2014-02" db="EMBL/GenBank/DDBJ databases">
        <title>Single nucleus genome sequencing reveals high similarity among nuclei of an endomycorrhizal fungus.</title>
        <authorList>
            <person name="Lin K."/>
            <person name="Geurts R."/>
            <person name="Zhang Z."/>
            <person name="Limpens E."/>
            <person name="Saunders D.G."/>
            <person name="Mu D."/>
            <person name="Pang E."/>
            <person name="Cao H."/>
            <person name="Cha H."/>
            <person name="Lin T."/>
            <person name="Zhou Q."/>
            <person name="Shang Y."/>
            <person name="Li Y."/>
            <person name="Ivanov S."/>
            <person name="Sharma T."/>
            <person name="Velzen R.V."/>
            <person name="Ruijter N.D."/>
            <person name="Aanen D.K."/>
            <person name="Win J."/>
            <person name="Kamoun S."/>
            <person name="Bisseling T."/>
            <person name="Huang S."/>
        </authorList>
    </citation>
    <scope>NUCLEOTIDE SEQUENCE [LARGE SCALE GENOMIC DNA]</scope>
    <source>
        <strain evidence="2">DAOM197198w</strain>
    </source>
</reference>
<dbReference type="Proteomes" id="UP000022910">
    <property type="component" value="Unassembled WGS sequence"/>
</dbReference>
<accession>A0A015IWN5</accession>
<comment type="caution">
    <text evidence="1">The sequence shown here is derived from an EMBL/GenBank/DDBJ whole genome shotgun (WGS) entry which is preliminary data.</text>
</comment>
<evidence type="ECO:0000313" key="2">
    <source>
        <dbReference type="Proteomes" id="UP000022910"/>
    </source>
</evidence>
<dbReference type="AlphaFoldDB" id="A0A015IWN5"/>
<dbReference type="HOGENOM" id="CLU_2832539_0_0_1"/>
<name>A0A015IWN5_RHIIW</name>
<proteinExistence type="predicted"/>
<keyword evidence="2" id="KW-1185">Reference proteome</keyword>
<organism evidence="1 2">
    <name type="scientific">Rhizophagus irregularis (strain DAOM 197198w)</name>
    <name type="common">Glomus intraradices</name>
    <dbReference type="NCBI Taxonomy" id="1432141"/>
    <lineage>
        <taxon>Eukaryota</taxon>
        <taxon>Fungi</taxon>
        <taxon>Fungi incertae sedis</taxon>
        <taxon>Mucoromycota</taxon>
        <taxon>Glomeromycotina</taxon>
        <taxon>Glomeromycetes</taxon>
        <taxon>Glomerales</taxon>
        <taxon>Glomeraceae</taxon>
        <taxon>Rhizophagus</taxon>
    </lineage>
</organism>
<sequence length="66" mass="7755">MISKKSNNKTIVLNLNFINIKKTSLQQVQEKILKSIKIEVQSPYKMRITKDQELIMNNLKPQDLQI</sequence>
<gene>
    <name evidence="1" type="ORF">RirG_169150</name>
</gene>
<protein>
    <submittedName>
        <fullName evidence="1">Uncharacterized protein</fullName>
    </submittedName>
</protein>